<accession>A0A6I4NQ22</accession>
<feature type="transmembrane region" description="Helical" evidence="1">
    <location>
        <begin position="203"/>
        <end position="231"/>
    </location>
</feature>
<organism evidence="2 3">
    <name type="scientific">Flavobacterium hydrocarbonoxydans</name>
    <dbReference type="NCBI Taxonomy" id="2683249"/>
    <lineage>
        <taxon>Bacteria</taxon>
        <taxon>Pseudomonadati</taxon>
        <taxon>Bacteroidota</taxon>
        <taxon>Flavobacteriia</taxon>
        <taxon>Flavobacteriales</taxon>
        <taxon>Flavobacteriaceae</taxon>
        <taxon>Flavobacterium</taxon>
    </lineage>
</organism>
<gene>
    <name evidence="2" type="ORF">GON26_17605</name>
</gene>
<proteinExistence type="predicted"/>
<feature type="transmembrane region" description="Helical" evidence="1">
    <location>
        <begin position="34"/>
        <end position="63"/>
    </location>
</feature>
<name>A0A6I4NQ22_9FLAO</name>
<dbReference type="EMBL" id="WSTB01000011">
    <property type="protein sequence ID" value="MWB96181.1"/>
    <property type="molecule type" value="Genomic_DNA"/>
</dbReference>
<comment type="caution">
    <text evidence="2">The sequence shown here is derived from an EMBL/GenBank/DDBJ whole genome shotgun (WGS) entry which is preliminary data.</text>
</comment>
<dbReference type="RefSeq" id="WP_160376082.1">
    <property type="nucleotide sequence ID" value="NZ_WSTB01000011.1"/>
</dbReference>
<feature type="transmembrane region" description="Helical" evidence="1">
    <location>
        <begin position="135"/>
        <end position="156"/>
    </location>
</feature>
<evidence type="ECO:0000313" key="3">
    <source>
        <dbReference type="Proteomes" id="UP000471501"/>
    </source>
</evidence>
<evidence type="ECO:0000313" key="2">
    <source>
        <dbReference type="EMBL" id="MWB96181.1"/>
    </source>
</evidence>
<keyword evidence="1" id="KW-0812">Transmembrane</keyword>
<keyword evidence="1" id="KW-1133">Transmembrane helix</keyword>
<sequence length="263" mass="28898">MKSTLDQIEDIKNHGYDLDFSNVFNHAFENYKKIALYAGLILLVFGILASFAGGGILISLYGIEHFNKEFFDGLKDQDYLPSTLIIYTIVIAFATAILSPFTAGFLKMADCADKDIEFNVSTIFTYYKAHYFTQLFIASLLIALLTGLISIVFNLLEIVIIDGIINLAIAFFTSLTIPLIIFGNLNALDAIKSSSVIVTKQPITIILLFVVAGLASMVGFIGCCIGIVFTIPITYSVKYAMYNAILGVEEKEDSIDSIGKDLE</sequence>
<protein>
    <recommendedName>
        <fullName evidence="4">Beta-carotene 15,15'-monooxygenase</fullName>
    </recommendedName>
</protein>
<evidence type="ECO:0000256" key="1">
    <source>
        <dbReference type="SAM" id="Phobius"/>
    </source>
</evidence>
<feature type="transmembrane region" description="Helical" evidence="1">
    <location>
        <begin position="84"/>
        <end position="106"/>
    </location>
</feature>
<keyword evidence="3" id="KW-1185">Reference proteome</keyword>
<feature type="transmembrane region" description="Helical" evidence="1">
    <location>
        <begin position="163"/>
        <end position="183"/>
    </location>
</feature>
<dbReference type="AlphaFoldDB" id="A0A6I4NQ22"/>
<evidence type="ECO:0008006" key="4">
    <source>
        <dbReference type="Google" id="ProtNLM"/>
    </source>
</evidence>
<dbReference type="Proteomes" id="UP000471501">
    <property type="component" value="Unassembled WGS sequence"/>
</dbReference>
<reference evidence="2 3" key="1">
    <citation type="submission" date="2019-12" db="EMBL/GenBank/DDBJ databases">
        <authorList>
            <person name="Kim Y.S."/>
        </authorList>
    </citation>
    <scope>NUCLEOTIDE SEQUENCE [LARGE SCALE GENOMIC DNA]</scope>
    <source>
        <strain evidence="2 3">GA093</strain>
    </source>
</reference>
<keyword evidence="1" id="KW-0472">Membrane</keyword>